<organism evidence="3 4">
    <name type="scientific">Ilumatobacter coccineus (strain NBRC 103263 / KCTC 29153 / YM16-304)</name>
    <dbReference type="NCBI Taxonomy" id="1313172"/>
    <lineage>
        <taxon>Bacteria</taxon>
        <taxon>Bacillati</taxon>
        <taxon>Actinomycetota</taxon>
        <taxon>Acidimicrobiia</taxon>
        <taxon>Acidimicrobiales</taxon>
        <taxon>Ilumatobacteraceae</taxon>
        <taxon>Ilumatobacter</taxon>
    </lineage>
</organism>
<gene>
    <name evidence="3" type="ORF">YM304_14610</name>
</gene>
<evidence type="ECO:0008006" key="5">
    <source>
        <dbReference type="Google" id="ProtNLM"/>
    </source>
</evidence>
<dbReference type="EMBL" id="AP012057">
    <property type="protein sequence ID" value="BAN01775.1"/>
    <property type="molecule type" value="Genomic_DNA"/>
</dbReference>
<reference evidence="3 4" key="1">
    <citation type="journal article" date="2013" name="Int. J. Syst. Evol. Microbiol.">
        <title>Ilumatobacter nonamiense sp. nov. and Ilumatobacter coccineum sp. nov., isolated from seashore sand.</title>
        <authorList>
            <person name="Matsumoto A."/>
            <person name="Kasai H."/>
            <person name="Matsuo Y."/>
            <person name="Shizuri Y."/>
            <person name="Ichikawa N."/>
            <person name="Fujita N."/>
            <person name="Omura S."/>
            <person name="Takahashi Y."/>
        </authorList>
    </citation>
    <scope>NUCLEOTIDE SEQUENCE [LARGE SCALE GENOMIC DNA]</scope>
    <source>
        <strain evidence="4">NBRC 103263 / KCTC 29153 / YM16-304</strain>
    </source>
</reference>
<keyword evidence="2" id="KW-0732">Signal</keyword>
<dbReference type="PANTHER" id="PTHR43576:SF3">
    <property type="entry name" value="ALPHA-L-ARABINOFURANOSIDASE C"/>
    <property type="match status" value="1"/>
</dbReference>
<dbReference type="OrthoDB" id="9758333at2"/>
<accession>A0A6C7E9E4</accession>
<evidence type="ECO:0000313" key="4">
    <source>
        <dbReference type="Proteomes" id="UP000011863"/>
    </source>
</evidence>
<evidence type="ECO:0000313" key="3">
    <source>
        <dbReference type="EMBL" id="BAN01775.1"/>
    </source>
</evidence>
<keyword evidence="4" id="KW-1185">Reference proteome</keyword>
<feature type="chain" id="PRO_5038690302" description="Alpha-L-arabinofuranosidase" evidence="2">
    <location>
        <begin position="31"/>
        <end position="544"/>
    </location>
</feature>
<proteinExistence type="predicted"/>
<feature type="region of interest" description="Disordered" evidence="1">
    <location>
        <begin position="32"/>
        <end position="76"/>
    </location>
</feature>
<dbReference type="PANTHER" id="PTHR43576">
    <property type="entry name" value="ALPHA-L-ARABINOFURANOSIDASE C-RELATED"/>
    <property type="match status" value="1"/>
</dbReference>
<protein>
    <recommendedName>
        <fullName evidence="5">Alpha-L-arabinofuranosidase</fullName>
    </recommendedName>
</protein>
<dbReference type="InterPro" id="IPR017853">
    <property type="entry name" value="GH"/>
</dbReference>
<dbReference type="KEGG" id="aym:YM304_14610"/>
<evidence type="ECO:0000256" key="1">
    <source>
        <dbReference type="SAM" id="MobiDB-lite"/>
    </source>
</evidence>
<dbReference type="GO" id="GO:0000272">
    <property type="term" value="P:polysaccharide catabolic process"/>
    <property type="evidence" value="ECO:0007669"/>
    <property type="project" value="TreeGrafter"/>
</dbReference>
<name>A0A6C7E9E4_ILUCY</name>
<dbReference type="Gene3D" id="3.20.20.80">
    <property type="entry name" value="Glycosidases"/>
    <property type="match status" value="1"/>
</dbReference>
<sequence>MNGWISTKRRLHRWSAIVIVFLVASCSEQSALPRAETEASPLPRSDTDVAVGDDQPSATSSPTTIAEPPRSVPEGTMLVDAADGRPIDRRVFGTNLPAWARPELLSDPRFHDAATASGTTLIRMPGGSWSNLYDWSGCEQRDPDRCLWTWAARPSDFIDFLQATDLAGMWTVSINETAQSAAAAVAFFNGATDDDRPIGVDRNGVDWGTVGTWADLREQGGNPDPIGISLWEVGNEVFGAQQQTGGSGCADFGWEPVWTCRGAEYITGNSDHDGALEIRAAMLAVDDSIEVGFVGTGDPQNWNNFGNEVIDQAGDALDFYIVHFYGFSSSVDGDEAIRRPPDLWNPVIGAVSQALPASVPIAVTEYNLVSNEVNDAELTMTQTMNGLFLADTLGQLVTLDVPIANQWNLVNGTTTSGTDYGLMSVDRVPFPAFTAMSLWTRTGSTLLSSFGSGNDDIRFYATLHEDGRIVAVILNLAESTEELPVQFDRFEAASGSVESYSAADLTDSEWVESTSRPVFDDPSSITVDLPGWSINLLELVPTSS</sequence>
<dbReference type="SUPFAM" id="SSF51445">
    <property type="entry name" value="(Trans)glycosidases"/>
    <property type="match status" value="1"/>
</dbReference>
<evidence type="ECO:0000256" key="2">
    <source>
        <dbReference type="SAM" id="SignalP"/>
    </source>
</evidence>
<feature type="signal peptide" evidence="2">
    <location>
        <begin position="1"/>
        <end position="30"/>
    </location>
</feature>
<dbReference type="RefSeq" id="WP_015441022.1">
    <property type="nucleotide sequence ID" value="NC_020520.1"/>
</dbReference>
<dbReference type="AlphaFoldDB" id="A0A6C7E9E4"/>
<dbReference type="Proteomes" id="UP000011863">
    <property type="component" value="Chromosome"/>
</dbReference>